<evidence type="ECO:0008006" key="5">
    <source>
        <dbReference type="Google" id="ProtNLM"/>
    </source>
</evidence>
<gene>
    <name evidence="3" type="ORF">ACHAXA_001861</name>
</gene>
<feature type="region of interest" description="Disordered" evidence="1">
    <location>
        <begin position="339"/>
        <end position="407"/>
    </location>
</feature>
<feature type="compositionally biased region" description="Basic and acidic residues" evidence="1">
    <location>
        <begin position="339"/>
        <end position="351"/>
    </location>
</feature>
<keyword evidence="4" id="KW-1185">Reference proteome</keyword>
<keyword evidence="2" id="KW-0472">Membrane</keyword>
<feature type="compositionally biased region" description="Acidic residues" evidence="1">
    <location>
        <begin position="398"/>
        <end position="407"/>
    </location>
</feature>
<name>A0ABD3RGJ4_9STRA</name>
<dbReference type="EMBL" id="JALLPB020000214">
    <property type="protein sequence ID" value="KAL3812154.1"/>
    <property type="molecule type" value="Genomic_DNA"/>
</dbReference>
<evidence type="ECO:0000256" key="2">
    <source>
        <dbReference type="SAM" id="Phobius"/>
    </source>
</evidence>
<feature type="transmembrane region" description="Helical" evidence="2">
    <location>
        <begin position="310"/>
        <end position="329"/>
    </location>
</feature>
<keyword evidence="2" id="KW-0812">Transmembrane</keyword>
<comment type="caution">
    <text evidence="3">The sequence shown here is derived from an EMBL/GenBank/DDBJ whole genome shotgun (WGS) entry which is preliminary data.</text>
</comment>
<feature type="region of interest" description="Disordered" evidence="1">
    <location>
        <begin position="74"/>
        <end position="177"/>
    </location>
</feature>
<feature type="compositionally biased region" description="Gly residues" evidence="1">
    <location>
        <begin position="355"/>
        <end position="368"/>
    </location>
</feature>
<reference evidence="3 4" key="1">
    <citation type="submission" date="2024-10" db="EMBL/GenBank/DDBJ databases">
        <title>Updated reference genomes for cyclostephanoid diatoms.</title>
        <authorList>
            <person name="Roberts W.R."/>
            <person name="Alverson A.J."/>
        </authorList>
    </citation>
    <scope>NUCLEOTIDE SEQUENCE [LARGE SCALE GENOMIC DNA]</scope>
    <source>
        <strain evidence="3 4">AJA228-03</strain>
    </source>
</reference>
<feature type="transmembrane region" description="Helical" evidence="2">
    <location>
        <begin position="232"/>
        <end position="255"/>
    </location>
</feature>
<accession>A0ABD3RGJ4</accession>
<evidence type="ECO:0000313" key="4">
    <source>
        <dbReference type="Proteomes" id="UP001530377"/>
    </source>
</evidence>
<protein>
    <recommendedName>
        <fullName evidence="5">Membrane-associated protein</fullName>
    </recommendedName>
</protein>
<feature type="transmembrane region" description="Helical" evidence="2">
    <location>
        <begin position="262"/>
        <end position="282"/>
    </location>
</feature>
<dbReference type="Proteomes" id="UP001530377">
    <property type="component" value="Unassembled WGS sequence"/>
</dbReference>
<organism evidence="3 4">
    <name type="scientific">Cyclostephanos tholiformis</name>
    <dbReference type="NCBI Taxonomy" id="382380"/>
    <lineage>
        <taxon>Eukaryota</taxon>
        <taxon>Sar</taxon>
        <taxon>Stramenopiles</taxon>
        <taxon>Ochrophyta</taxon>
        <taxon>Bacillariophyta</taxon>
        <taxon>Coscinodiscophyceae</taxon>
        <taxon>Thalassiosirophycidae</taxon>
        <taxon>Stephanodiscales</taxon>
        <taxon>Stephanodiscaceae</taxon>
        <taxon>Cyclostephanos</taxon>
    </lineage>
</organism>
<evidence type="ECO:0000313" key="3">
    <source>
        <dbReference type="EMBL" id="KAL3812154.1"/>
    </source>
</evidence>
<feature type="compositionally biased region" description="Low complexity" evidence="1">
    <location>
        <begin position="111"/>
        <end position="174"/>
    </location>
</feature>
<dbReference type="AlphaFoldDB" id="A0ABD3RGJ4"/>
<sequence>MSHTIKFRTHPEKAFEMGRIFATVYRVVLVGLSLSALVLSIMSASSCAFVEFNHQYKDDLRLLLSLDSSSSSYAVVGDRGRKLPPSTAMPDDDSTMPNDDSIMPDDDNDDQSSTTSTAFDGADTTTHANGTATTTHPNGTATTTHPNGTTTTTHAGAAPSPTSSAEASTSSVSSTGGGTVAGASAIGDAGLFCDGYKALSVTSLWGGTFQDVEDKIDDASDGNQSEELARNAAIAAALFGSLILSILAVGSIIGWRCICEGYIVCLVSLVACVSQGVTFLFFNSERYCDGDIVAEIINQKPCVLGEGGKYSVAALILYAVVMIMACRIPQDDPFGLCRRNDREPVRSRDPVGDGASPGGGKSGLFGGGKNDRGDAEDENTARSGREHDRPNWLSEEKANEDEENELI</sequence>
<proteinExistence type="predicted"/>
<feature type="compositionally biased region" description="Basic and acidic residues" evidence="1">
    <location>
        <begin position="369"/>
        <end position="397"/>
    </location>
</feature>
<evidence type="ECO:0000256" key="1">
    <source>
        <dbReference type="SAM" id="MobiDB-lite"/>
    </source>
</evidence>
<keyword evidence="2" id="KW-1133">Transmembrane helix</keyword>